<dbReference type="Proteomes" id="UP000374630">
    <property type="component" value="Unassembled WGS sequence"/>
</dbReference>
<dbReference type="PANTHER" id="PTHR13016:SF0">
    <property type="entry name" value="AMME SYNDROME CANDIDATE GENE 1 PROTEIN"/>
    <property type="match status" value="1"/>
</dbReference>
<evidence type="ECO:0000313" key="3">
    <source>
        <dbReference type="EMBL" id="KAA8820835.1"/>
    </source>
</evidence>
<keyword evidence="6" id="KW-1185">Reference proteome</keyword>
<dbReference type="EMBL" id="RZNZ01000007">
    <property type="protein sequence ID" value="KAA8820835.1"/>
    <property type="molecule type" value="Genomic_DNA"/>
</dbReference>
<feature type="domain" description="AMMECR1" evidence="2">
    <location>
        <begin position="104"/>
        <end position="288"/>
    </location>
</feature>
<protein>
    <submittedName>
        <fullName evidence="4">AmmeMemoRadiSam system protein A</fullName>
    </submittedName>
</protein>
<dbReference type="InterPro" id="IPR023473">
    <property type="entry name" value="AMMECR1"/>
</dbReference>
<dbReference type="SUPFAM" id="SSF143447">
    <property type="entry name" value="AMMECR1-like"/>
    <property type="match status" value="1"/>
</dbReference>
<name>A0A5J5DVF8_9BIFI</name>
<evidence type="ECO:0000313" key="6">
    <source>
        <dbReference type="Proteomes" id="UP000374630"/>
    </source>
</evidence>
<dbReference type="InterPro" id="IPR027623">
    <property type="entry name" value="AmmeMemoSam_A"/>
</dbReference>
<dbReference type="Pfam" id="PF01871">
    <property type="entry name" value="AMMECR1"/>
    <property type="match status" value="1"/>
</dbReference>
<evidence type="ECO:0000259" key="2">
    <source>
        <dbReference type="PROSITE" id="PS51112"/>
    </source>
</evidence>
<sequence length="288" mass="30923">MDPRCAHIVTSDFHHHHAPSAFRGYLELLGRSTSGDDGEVALAGEDRPAMADPNDRVVGYASWALWEVPDDGATEHAEPAESAQAAGPAQAAQAAQSADRTPDREGSVLLRLAHTALAEHLGVDVDGPSSADIIAAHPWLAEPGASFVTLTENGRLRGCIGSIIAHQPLGRDIAEHAVDAAVHDPRFWPVGAQEYPLLHVEVSVLSAPEPMRVQSRESLEQALRPGIDGLILSDGEGRSATFLPQVWDELPDPHDFVSHLLAKAGLSAGRTWHDGEITARRYTVRAYR</sequence>
<dbReference type="Proteomes" id="UP000345527">
    <property type="component" value="Unassembled WGS sequence"/>
</dbReference>
<dbReference type="Gene3D" id="3.30.1490.150">
    <property type="entry name" value="Hypothetical protein ph0010, domain 2"/>
    <property type="match status" value="1"/>
</dbReference>
<dbReference type="InterPro" id="IPR036071">
    <property type="entry name" value="AMMECR1_dom_sf"/>
</dbReference>
<comment type="caution">
    <text evidence="4">The sequence shown here is derived from an EMBL/GenBank/DDBJ whole genome shotgun (WGS) entry which is preliminary data.</text>
</comment>
<evidence type="ECO:0000256" key="1">
    <source>
        <dbReference type="SAM" id="MobiDB-lite"/>
    </source>
</evidence>
<dbReference type="OrthoDB" id="9785549at2"/>
<dbReference type="NCBIfam" id="TIGR00296">
    <property type="entry name" value="TIGR00296 family protein"/>
    <property type="match status" value="1"/>
</dbReference>
<dbReference type="Gene3D" id="3.30.700.20">
    <property type="entry name" value="Hypothetical protein ph0010, domain 1"/>
    <property type="match status" value="1"/>
</dbReference>
<evidence type="ECO:0000313" key="5">
    <source>
        <dbReference type="Proteomes" id="UP000345527"/>
    </source>
</evidence>
<evidence type="ECO:0000313" key="4">
    <source>
        <dbReference type="EMBL" id="KAA8820868.1"/>
    </source>
</evidence>
<dbReference type="AlphaFoldDB" id="A0A5J5DVF8"/>
<dbReference type="PROSITE" id="PS51112">
    <property type="entry name" value="AMMECR1"/>
    <property type="match status" value="1"/>
</dbReference>
<dbReference type="EMBL" id="RZOA01000040">
    <property type="protein sequence ID" value="KAA8820868.1"/>
    <property type="molecule type" value="Genomic_DNA"/>
</dbReference>
<proteinExistence type="predicted"/>
<gene>
    <name evidence="4" type="primary">amrA</name>
    <name evidence="4" type="ORF">EM848_11740</name>
    <name evidence="3" type="ORF">EMO90_06235</name>
</gene>
<dbReference type="InterPro" id="IPR002733">
    <property type="entry name" value="AMMECR1_domain"/>
</dbReference>
<organism evidence="4 5">
    <name type="scientific">Bifidobacterium vespertilionis</name>
    <dbReference type="NCBI Taxonomy" id="2562524"/>
    <lineage>
        <taxon>Bacteria</taxon>
        <taxon>Bacillati</taxon>
        <taxon>Actinomycetota</taxon>
        <taxon>Actinomycetes</taxon>
        <taxon>Bifidobacteriales</taxon>
        <taxon>Bifidobacteriaceae</taxon>
        <taxon>Bifidobacterium</taxon>
    </lineage>
</organism>
<feature type="region of interest" description="Disordered" evidence="1">
    <location>
        <begin position="73"/>
        <end position="104"/>
    </location>
</feature>
<dbReference type="InterPro" id="IPR027485">
    <property type="entry name" value="AMMECR1_N"/>
</dbReference>
<dbReference type="NCBIfam" id="TIGR04335">
    <property type="entry name" value="AmmeMemoSam_A"/>
    <property type="match status" value="1"/>
</dbReference>
<accession>A0A5J5DVF8</accession>
<reference evidence="5 6" key="1">
    <citation type="journal article" date="2019" name="Syst. Appl. Microbiol.">
        <title>Characterization of Bifidobacterium species in feaces of the Egyptian fruit bat: Description of B. vespertilionis sp. nov. and B. rousetti sp. nov.</title>
        <authorList>
            <person name="Modesto M."/>
            <person name="Satti M."/>
            <person name="Watanabe K."/>
            <person name="Puglisi E."/>
            <person name="Morelli L."/>
            <person name="Huang C.-H."/>
            <person name="Liou J.-S."/>
            <person name="Miyashita M."/>
            <person name="Tamura T."/>
            <person name="Saito S."/>
            <person name="Mori K."/>
            <person name="Huang L."/>
            <person name="Sciavilla P."/>
            <person name="Sandri C."/>
            <person name="Spiezio C."/>
            <person name="Vitali F."/>
            <person name="Cavalieri D."/>
            <person name="Perpetuini G."/>
            <person name="Tofalo R."/>
            <person name="Bonetti A."/>
            <person name="Arita M."/>
            <person name="Mattarelli P."/>
        </authorList>
    </citation>
    <scope>NUCLEOTIDE SEQUENCE [LARGE SCALE GENOMIC DNA]</scope>
    <source>
        <strain evidence="3 6">RST16</strain>
        <strain evidence="4 5">RST8</strain>
    </source>
</reference>
<dbReference type="PANTHER" id="PTHR13016">
    <property type="entry name" value="AMMECR1 HOMOLOG"/>
    <property type="match status" value="1"/>
</dbReference>
<feature type="compositionally biased region" description="Low complexity" evidence="1">
    <location>
        <begin position="80"/>
        <end position="98"/>
    </location>
</feature>